<evidence type="ECO:0000313" key="4">
    <source>
        <dbReference type="EMBL" id="KAK1741163.1"/>
    </source>
</evidence>
<gene>
    <name evidence="4" type="ORF">QTG54_008415</name>
</gene>
<keyword evidence="2" id="KW-0963">Cytoplasm</keyword>
<dbReference type="InterPro" id="IPR011989">
    <property type="entry name" value="ARM-like"/>
</dbReference>
<dbReference type="EMBL" id="JATAAI010000014">
    <property type="protein sequence ID" value="KAK1741163.1"/>
    <property type="molecule type" value="Genomic_DNA"/>
</dbReference>
<comment type="subcellular location">
    <subcellularLocation>
        <location evidence="1">Cytoplasm</location>
    </subcellularLocation>
</comment>
<organism evidence="4 5">
    <name type="scientific">Skeletonema marinoi</name>
    <dbReference type="NCBI Taxonomy" id="267567"/>
    <lineage>
        <taxon>Eukaryota</taxon>
        <taxon>Sar</taxon>
        <taxon>Stramenopiles</taxon>
        <taxon>Ochrophyta</taxon>
        <taxon>Bacillariophyta</taxon>
        <taxon>Coscinodiscophyceae</taxon>
        <taxon>Thalassiosirophycidae</taxon>
        <taxon>Thalassiosirales</taxon>
        <taxon>Skeletonemataceae</taxon>
        <taxon>Skeletonema</taxon>
        <taxon>Skeletonema marinoi-dohrnii complex</taxon>
    </lineage>
</organism>
<evidence type="ECO:0000313" key="5">
    <source>
        <dbReference type="Proteomes" id="UP001224775"/>
    </source>
</evidence>
<dbReference type="GO" id="GO:0051879">
    <property type="term" value="F:Hsp90 protein binding"/>
    <property type="evidence" value="ECO:0007669"/>
    <property type="project" value="TreeGrafter"/>
</dbReference>
<feature type="compositionally biased region" description="Low complexity" evidence="3">
    <location>
        <begin position="453"/>
        <end position="465"/>
    </location>
</feature>
<evidence type="ECO:0000256" key="3">
    <source>
        <dbReference type="SAM" id="MobiDB-lite"/>
    </source>
</evidence>
<dbReference type="InterPro" id="IPR016024">
    <property type="entry name" value="ARM-type_fold"/>
</dbReference>
<evidence type="ECO:0000256" key="1">
    <source>
        <dbReference type="ARBA" id="ARBA00004496"/>
    </source>
</evidence>
<dbReference type="Gene3D" id="1.25.10.10">
    <property type="entry name" value="Leucine-rich Repeat Variant"/>
    <property type="match status" value="1"/>
</dbReference>
<evidence type="ECO:0000256" key="2">
    <source>
        <dbReference type="ARBA" id="ARBA00022490"/>
    </source>
</evidence>
<dbReference type="AlphaFoldDB" id="A0AAD9DCX3"/>
<dbReference type="InterPro" id="IPR011990">
    <property type="entry name" value="TPR-like_helical_dom_sf"/>
</dbReference>
<keyword evidence="5" id="KW-1185">Reference proteome</keyword>
<dbReference type="SUPFAM" id="SSF48371">
    <property type="entry name" value="ARM repeat"/>
    <property type="match status" value="2"/>
</dbReference>
<proteinExistence type="predicted"/>
<feature type="region of interest" description="Disordered" evidence="3">
    <location>
        <begin position="453"/>
        <end position="493"/>
    </location>
</feature>
<dbReference type="Gene3D" id="1.25.40.10">
    <property type="entry name" value="Tetratricopeptide repeat domain"/>
    <property type="match status" value="1"/>
</dbReference>
<reference evidence="4" key="1">
    <citation type="submission" date="2023-06" db="EMBL/GenBank/DDBJ databases">
        <title>Survivors Of The Sea: Transcriptome response of Skeletonema marinoi to long-term dormancy.</title>
        <authorList>
            <person name="Pinder M.I.M."/>
            <person name="Kourtchenko O."/>
            <person name="Robertson E.K."/>
            <person name="Larsson T."/>
            <person name="Maumus F."/>
            <person name="Osuna-Cruz C.M."/>
            <person name="Vancaester E."/>
            <person name="Stenow R."/>
            <person name="Vandepoele K."/>
            <person name="Ploug H."/>
            <person name="Bruchert V."/>
            <person name="Godhe A."/>
            <person name="Topel M."/>
        </authorList>
    </citation>
    <scope>NUCLEOTIDE SEQUENCE</scope>
    <source>
        <strain evidence="4">R05AC</strain>
    </source>
</reference>
<protein>
    <submittedName>
        <fullName evidence="4">ARM repeat-containing protein</fullName>
    </submittedName>
</protein>
<dbReference type="PANTHER" id="PTHR45994">
    <property type="entry name" value="FI21225P1"/>
    <property type="match status" value="1"/>
</dbReference>
<dbReference type="SUPFAM" id="SSF48452">
    <property type="entry name" value="TPR-like"/>
    <property type="match status" value="1"/>
</dbReference>
<feature type="compositionally biased region" description="Basic and acidic residues" evidence="3">
    <location>
        <begin position="744"/>
        <end position="756"/>
    </location>
</feature>
<dbReference type="GO" id="GO:0005737">
    <property type="term" value="C:cytoplasm"/>
    <property type="evidence" value="ECO:0007669"/>
    <property type="project" value="UniProtKB-SubCell"/>
</dbReference>
<accession>A0AAD9DCX3</accession>
<dbReference type="Proteomes" id="UP001224775">
    <property type="component" value="Unassembled WGS sequence"/>
</dbReference>
<comment type="caution">
    <text evidence="4">The sequence shown here is derived from an EMBL/GenBank/DDBJ whole genome shotgun (WGS) entry which is preliminary data.</text>
</comment>
<dbReference type="PANTHER" id="PTHR45994:SF1">
    <property type="entry name" value="FI21225P1"/>
    <property type="match status" value="1"/>
</dbReference>
<feature type="region of interest" description="Disordered" evidence="3">
    <location>
        <begin position="741"/>
        <end position="769"/>
    </location>
</feature>
<sequence>MATQSSADPLLQADDLKRQGNDAFRKGDIQSAVEGYTAALQSIPMNGGTGSSGKSNTKMMESTLFSNRAMCHLKIAETKGSSTNNSNDMRQSLKDCIEDCNSALDRLDLVGSDSSSSSNNNLRGKVLYRRAKALVTTSQTNIHSTDDDKEENLNAAAKDLLQLLSFDASNKEAAALLRAVRTLHGNMGGGLGRSRISRALDLLRGRMTNDNNNAIASRDGDKDMDNLTCLRVLQGSLAEESSSYADEIGRRGGVPLLLQIARRGIVSQSDSKKQQQQHQSDIDSCRTASIHILSACCSHDSFILKYAGRDSLPPSVLAQIVEEEASSSSNNSKEGSVDISVAAMALLIRLIVHWDNREATRYFASKIKEDGTVEDNVVVRAIDVPEVDASSVCRVAIAAFLWGSNGNATTTTTTTTTIGDSRAPRAALDLLSAWTASDLEALDAASDACYAPSSSSSSSSASGSSGKKQSYHKLRPEETRNMKPRQVAAHRKREHEYKLNTMKRALQHIHTFCSEETGGLDAMLTCAAKTDDHRLRRELGLQIGRLVSVIEESDDVKKLVSKALGCSNWKIGHEDDNDAGATPLSTLTIEELDEEKDDDNSVGNEDELLVKMKRGQLTASLLLGKSDVGAWALKHGWSDENGVDELKQLIFSNDSRAMSIASELVSAASSVEKSRPLLATLVQEGTLEDLLIHPNADVRSGAASCAAKIGLASKALSEDDGEVMALFDIAIELLFEEDEGINEGDGKSNSKQKGLEISKSLPRSVSSESTSMDRGIEVMTYIVSKTFVKEKIVAGYKPEGSPPDRKSALQRLVEIGCAPNSGDAQMAFGLAGIFNHLAVSMETLRKEAFIGKEITKEQYDQLQALGKTEEEKDIEAKKDAKEEDTPAAVRERIRKLANTNVPRAMVKLLEGSASDSTQEKLFEGMGRMASEQSVRGIMIQQGCLTTCLQLDKGEKPNEAEQKILRQARSCIAKLLVTTNPSILTVSQRSGSIGPLLKLVKDNDATDLMHFEALLSLTNLAGFSDETKNRVVAQKGIPTLSYAMFSEHEMVRQAATEALLNMIPHPTMIEYLKKEDNLKVWVAFALDYEANFACARAAVGCLAMAVPDPEFADALVACPKFGEMVRTLLECGQLELMHRVFAVVASLIEHGGKCREAVISTGTGSFCKAYLESYHDEKKVKEFNFTPAERGSLAATLSLAKEIVKLLS</sequence>
<name>A0AAD9DCX3_9STRA</name>